<sequence>MALGPQHTQLPALAPHLVSWLSRCFGFTAPGRGTHATRPPHSQLLWLLAAALAGPGHGSHGTRPRLSRSTVTLSRCGPEQEAAAVNQKL</sequence>
<name>A0AAV7NFX8_PLEWA</name>
<dbReference type="AlphaFoldDB" id="A0AAV7NFX8"/>
<gene>
    <name evidence="2" type="ORF">NDU88_003201</name>
</gene>
<accession>A0AAV7NFX8</accession>
<proteinExistence type="predicted"/>
<organism evidence="2 3">
    <name type="scientific">Pleurodeles waltl</name>
    <name type="common">Iberian ribbed newt</name>
    <dbReference type="NCBI Taxonomy" id="8319"/>
    <lineage>
        <taxon>Eukaryota</taxon>
        <taxon>Metazoa</taxon>
        <taxon>Chordata</taxon>
        <taxon>Craniata</taxon>
        <taxon>Vertebrata</taxon>
        <taxon>Euteleostomi</taxon>
        <taxon>Amphibia</taxon>
        <taxon>Batrachia</taxon>
        <taxon>Caudata</taxon>
        <taxon>Salamandroidea</taxon>
        <taxon>Salamandridae</taxon>
        <taxon>Pleurodelinae</taxon>
        <taxon>Pleurodeles</taxon>
    </lineage>
</organism>
<dbReference type="EMBL" id="JANPWB010000012">
    <property type="protein sequence ID" value="KAJ1114972.1"/>
    <property type="molecule type" value="Genomic_DNA"/>
</dbReference>
<dbReference type="Proteomes" id="UP001066276">
    <property type="component" value="Chromosome 8"/>
</dbReference>
<comment type="caution">
    <text evidence="2">The sequence shown here is derived from an EMBL/GenBank/DDBJ whole genome shotgun (WGS) entry which is preliminary data.</text>
</comment>
<evidence type="ECO:0000256" key="1">
    <source>
        <dbReference type="SAM" id="MobiDB-lite"/>
    </source>
</evidence>
<feature type="region of interest" description="Disordered" evidence="1">
    <location>
        <begin position="55"/>
        <end position="89"/>
    </location>
</feature>
<keyword evidence="3" id="KW-1185">Reference proteome</keyword>
<evidence type="ECO:0000313" key="2">
    <source>
        <dbReference type="EMBL" id="KAJ1114972.1"/>
    </source>
</evidence>
<protein>
    <submittedName>
        <fullName evidence="2">Uncharacterized protein</fullName>
    </submittedName>
</protein>
<evidence type="ECO:0000313" key="3">
    <source>
        <dbReference type="Proteomes" id="UP001066276"/>
    </source>
</evidence>
<reference evidence="2" key="1">
    <citation type="journal article" date="2022" name="bioRxiv">
        <title>Sequencing and chromosome-scale assembly of the giantPleurodeles waltlgenome.</title>
        <authorList>
            <person name="Brown T."/>
            <person name="Elewa A."/>
            <person name="Iarovenko S."/>
            <person name="Subramanian E."/>
            <person name="Araus A.J."/>
            <person name="Petzold A."/>
            <person name="Susuki M."/>
            <person name="Suzuki K.-i.T."/>
            <person name="Hayashi T."/>
            <person name="Toyoda A."/>
            <person name="Oliveira C."/>
            <person name="Osipova E."/>
            <person name="Leigh N.D."/>
            <person name="Simon A."/>
            <person name="Yun M.H."/>
        </authorList>
    </citation>
    <scope>NUCLEOTIDE SEQUENCE</scope>
    <source>
        <strain evidence="2">20211129_DDA</strain>
        <tissue evidence="2">Liver</tissue>
    </source>
</reference>